<dbReference type="OrthoDB" id="9113344at2"/>
<protein>
    <submittedName>
        <fullName evidence="1">Uncharacterized protein</fullName>
    </submittedName>
</protein>
<organism evidence="1 2">
    <name type="scientific">Paraburkholderia pallida</name>
    <dbReference type="NCBI Taxonomy" id="2547399"/>
    <lineage>
        <taxon>Bacteria</taxon>
        <taxon>Pseudomonadati</taxon>
        <taxon>Pseudomonadota</taxon>
        <taxon>Betaproteobacteria</taxon>
        <taxon>Burkholderiales</taxon>
        <taxon>Burkholderiaceae</taxon>
        <taxon>Paraburkholderia</taxon>
    </lineage>
</organism>
<proteinExistence type="predicted"/>
<evidence type="ECO:0000313" key="1">
    <source>
        <dbReference type="EMBL" id="QBQ99241.1"/>
    </source>
</evidence>
<dbReference type="AlphaFoldDB" id="A0A4P7CYM9"/>
<dbReference type="EMBL" id="CP038149">
    <property type="protein sequence ID" value="QBQ99241.1"/>
    <property type="molecule type" value="Genomic_DNA"/>
</dbReference>
<dbReference type="RefSeq" id="WP_134751814.1">
    <property type="nucleotide sequence ID" value="NZ_CP038149.1"/>
</dbReference>
<name>A0A4P7CYM9_9BURK</name>
<dbReference type="Proteomes" id="UP000295727">
    <property type="component" value="Chromosome 2"/>
</dbReference>
<gene>
    <name evidence="1" type="ORF">E1956_18730</name>
</gene>
<sequence length="63" mass="7060">MAKLSTLARKKLSAKDFADPKDRAFPLEDKAHIANAESRERFATSAERKKIDAAARRAFGKKK</sequence>
<dbReference type="KEGG" id="ppai:E1956_18730"/>
<accession>A0A4P7CYM9</accession>
<reference evidence="1 2" key="1">
    <citation type="submission" date="2019-03" db="EMBL/GenBank/DDBJ databases">
        <title>Paraburkholderia sp. 7MH5, isolated from subtropical forest soil.</title>
        <authorList>
            <person name="Gao Z.-H."/>
            <person name="Qiu L.-H."/>
        </authorList>
    </citation>
    <scope>NUCLEOTIDE SEQUENCE [LARGE SCALE GENOMIC DNA]</scope>
    <source>
        <strain evidence="1 2">7MH5</strain>
    </source>
</reference>
<evidence type="ECO:0000313" key="2">
    <source>
        <dbReference type="Proteomes" id="UP000295727"/>
    </source>
</evidence>
<keyword evidence="2" id="KW-1185">Reference proteome</keyword>